<keyword evidence="1" id="KW-0732">Signal</keyword>
<accession>A0A7G1Q9P7</accession>
<dbReference type="Proteomes" id="UP000516072">
    <property type="component" value="Chromosome"/>
</dbReference>
<organism evidence="2 3">
    <name type="scientific">Candidatus Nitrosacidococcus tergens</name>
    <dbReference type="NCBI Taxonomy" id="553981"/>
    <lineage>
        <taxon>Bacteria</taxon>
        <taxon>Pseudomonadati</taxon>
        <taxon>Pseudomonadota</taxon>
        <taxon>Gammaproteobacteria</taxon>
        <taxon>Chromatiales</taxon>
        <taxon>Chromatiaceae</taxon>
        <taxon>Candidatus Nitrosacidococcus</taxon>
    </lineage>
</organism>
<feature type="chain" id="PRO_5028987519" description="PPE family protein" evidence="1">
    <location>
        <begin position="24"/>
        <end position="160"/>
    </location>
</feature>
<evidence type="ECO:0000313" key="3">
    <source>
        <dbReference type="Proteomes" id="UP000516072"/>
    </source>
</evidence>
<sequence>MNIKNQTILILALGIGIHFSAHARSNMGFFQSSGQGSTFTPGSFSSLSAQNFSGAAGMRNASVLQSFSGGTTSVSSMFTGNPSFVNQGSGSNFQFAGSGNSFNSSFNTTIINNYINIYYNQTFNFNNVSFNNSPIINGRGNNVVYHGHHPFTPSSPDGSA</sequence>
<reference evidence="2 3" key="1">
    <citation type="submission" date="2020-03" db="EMBL/GenBank/DDBJ databases">
        <authorList>
            <person name="Picone N."/>
        </authorList>
    </citation>
    <scope>NUCLEOTIDE SEQUENCE [LARGE SCALE GENOMIC DNA]</scope>
    <source>
        <strain evidence="2">NSCAC1</strain>
    </source>
</reference>
<evidence type="ECO:0008006" key="4">
    <source>
        <dbReference type="Google" id="ProtNLM"/>
    </source>
</evidence>
<evidence type="ECO:0000256" key="1">
    <source>
        <dbReference type="SAM" id="SignalP"/>
    </source>
</evidence>
<dbReference type="RefSeq" id="WP_197745145.1">
    <property type="nucleotide sequence ID" value="NZ_LR778175.1"/>
</dbReference>
<protein>
    <recommendedName>
        <fullName evidence="4">PPE family protein</fullName>
    </recommendedName>
</protein>
<dbReference type="AlphaFoldDB" id="A0A7G1Q9P7"/>
<dbReference type="KEGG" id="ntg:NSCAC_0844"/>
<proteinExistence type="predicted"/>
<dbReference type="EMBL" id="LR778175">
    <property type="protein sequence ID" value="CAB1275790.1"/>
    <property type="molecule type" value="Genomic_DNA"/>
</dbReference>
<evidence type="ECO:0000313" key="2">
    <source>
        <dbReference type="EMBL" id="CAB1275790.1"/>
    </source>
</evidence>
<feature type="signal peptide" evidence="1">
    <location>
        <begin position="1"/>
        <end position="23"/>
    </location>
</feature>
<keyword evidence="3" id="KW-1185">Reference proteome</keyword>
<name>A0A7G1Q9P7_9GAMM</name>
<gene>
    <name evidence="2" type="ORF">NSCAC_0844</name>
</gene>